<dbReference type="Proteomes" id="UP000177481">
    <property type="component" value="Unassembled WGS sequence"/>
</dbReference>
<dbReference type="InterPro" id="IPR016181">
    <property type="entry name" value="Acyl_CoA_acyltransferase"/>
</dbReference>
<sequence length="163" mass="18804">MNESAKNSFQTRKAKPSDLAAIKSGLIDSWTEHARREPTLLDEEQMRNVGVESYYKDAFESDKTFVFVAEVDGKFAGVQRADIQEIPHFYKDNKILYLDDAYVSPEFRGQGIIGALIKEVEKVAKERGIKRIQTRVYTYNKPMQRALEKLGYHMPHSSWDKLV</sequence>
<dbReference type="EMBL" id="MEZX01000002">
    <property type="protein sequence ID" value="OGD64774.1"/>
    <property type="molecule type" value="Genomic_DNA"/>
</dbReference>
<dbReference type="Gene3D" id="3.40.630.30">
    <property type="match status" value="1"/>
</dbReference>
<evidence type="ECO:0000313" key="3">
    <source>
        <dbReference type="Proteomes" id="UP000177481"/>
    </source>
</evidence>
<feature type="domain" description="N-acetyltransferase" evidence="1">
    <location>
        <begin position="9"/>
        <end position="163"/>
    </location>
</feature>
<evidence type="ECO:0000313" key="2">
    <source>
        <dbReference type="EMBL" id="OGD64774.1"/>
    </source>
</evidence>
<reference evidence="2 3" key="1">
    <citation type="journal article" date="2016" name="Nat. Commun.">
        <title>Thousands of microbial genomes shed light on interconnected biogeochemical processes in an aquifer system.</title>
        <authorList>
            <person name="Anantharaman K."/>
            <person name="Brown C.T."/>
            <person name="Hug L.A."/>
            <person name="Sharon I."/>
            <person name="Castelle C.J."/>
            <person name="Probst A.J."/>
            <person name="Thomas B.C."/>
            <person name="Singh A."/>
            <person name="Wilkins M.J."/>
            <person name="Karaoz U."/>
            <person name="Brodie E.L."/>
            <person name="Williams K.H."/>
            <person name="Hubbard S.S."/>
            <person name="Banfield J.F."/>
        </authorList>
    </citation>
    <scope>NUCLEOTIDE SEQUENCE [LARGE SCALE GENOMIC DNA]</scope>
</reference>
<dbReference type="InterPro" id="IPR000182">
    <property type="entry name" value="GNAT_dom"/>
</dbReference>
<proteinExistence type="predicted"/>
<accession>A0A1F5EC32</accession>
<dbReference type="Pfam" id="PF00583">
    <property type="entry name" value="Acetyltransf_1"/>
    <property type="match status" value="1"/>
</dbReference>
<dbReference type="SUPFAM" id="SSF55729">
    <property type="entry name" value="Acyl-CoA N-acyltransferases (Nat)"/>
    <property type="match status" value="1"/>
</dbReference>
<organism evidence="2 3">
    <name type="scientific">Candidatus Berkelbacteria bacterium RIFCSPLOWO2_01_FULL_50_28</name>
    <dbReference type="NCBI Taxonomy" id="1797471"/>
    <lineage>
        <taxon>Bacteria</taxon>
        <taxon>Candidatus Berkelbacteria</taxon>
    </lineage>
</organism>
<evidence type="ECO:0000259" key="1">
    <source>
        <dbReference type="PROSITE" id="PS51186"/>
    </source>
</evidence>
<dbReference type="GO" id="GO:0016747">
    <property type="term" value="F:acyltransferase activity, transferring groups other than amino-acyl groups"/>
    <property type="evidence" value="ECO:0007669"/>
    <property type="project" value="InterPro"/>
</dbReference>
<name>A0A1F5EC32_9BACT</name>
<comment type="caution">
    <text evidence="2">The sequence shown here is derived from an EMBL/GenBank/DDBJ whole genome shotgun (WGS) entry which is preliminary data.</text>
</comment>
<gene>
    <name evidence="2" type="ORF">A3A71_01870</name>
</gene>
<dbReference type="PROSITE" id="PS51186">
    <property type="entry name" value="GNAT"/>
    <property type="match status" value="1"/>
</dbReference>
<dbReference type="PANTHER" id="PTHR43072">
    <property type="entry name" value="N-ACETYLTRANSFERASE"/>
    <property type="match status" value="1"/>
</dbReference>
<dbReference type="AlphaFoldDB" id="A0A1F5EC32"/>
<dbReference type="STRING" id="1797471.A3A71_01870"/>
<dbReference type="PANTHER" id="PTHR43072:SF60">
    <property type="entry name" value="L-2,4-DIAMINOBUTYRIC ACID ACETYLTRANSFERASE"/>
    <property type="match status" value="1"/>
</dbReference>
<protein>
    <recommendedName>
        <fullName evidence="1">N-acetyltransferase domain-containing protein</fullName>
    </recommendedName>
</protein>
<dbReference type="CDD" id="cd04301">
    <property type="entry name" value="NAT_SF"/>
    <property type="match status" value="1"/>
</dbReference>